<keyword evidence="2" id="KW-1185">Reference proteome</keyword>
<dbReference type="Pfam" id="PF14196">
    <property type="entry name" value="ATC_hydrolase"/>
    <property type="match status" value="1"/>
</dbReference>
<evidence type="ECO:0000313" key="1">
    <source>
        <dbReference type="EMBL" id="MEQ3542270.1"/>
    </source>
</evidence>
<accession>A0ABV1K216</accession>
<dbReference type="InterPro" id="IPR026002">
    <property type="entry name" value="ATC_hydrolase-like"/>
</dbReference>
<dbReference type="GO" id="GO:0016787">
    <property type="term" value="F:hydrolase activity"/>
    <property type="evidence" value="ECO:0007669"/>
    <property type="project" value="UniProtKB-KW"/>
</dbReference>
<dbReference type="RefSeq" id="WP_345651023.1">
    <property type="nucleotide sequence ID" value="NZ_BAABLY010000072.1"/>
</dbReference>
<protein>
    <submittedName>
        <fullName evidence="1">L-2-amino-thiazoline-4-carboxylic acid hydrolase</fullName>
    </submittedName>
</protein>
<keyword evidence="1" id="KW-0378">Hydrolase</keyword>
<organism evidence="1 2">
    <name type="scientific">Pseudonocardia tropica</name>
    <dbReference type="NCBI Taxonomy" id="681289"/>
    <lineage>
        <taxon>Bacteria</taxon>
        <taxon>Bacillati</taxon>
        <taxon>Actinomycetota</taxon>
        <taxon>Actinomycetes</taxon>
        <taxon>Pseudonocardiales</taxon>
        <taxon>Pseudonocardiaceae</taxon>
        <taxon>Pseudonocardia</taxon>
    </lineage>
</organism>
<dbReference type="Proteomes" id="UP001464923">
    <property type="component" value="Unassembled WGS sequence"/>
</dbReference>
<reference evidence="1 2" key="1">
    <citation type="submission" date="2024-03" db="EMBL/GenBank/DDBJ databases">
        <title>Draft genome sequence of Pseudonocardia tropica JCM 19149.</title>
        <authorList>
            <person name="Butdee W."/>
            <person name="Duangmal K."/>
        </authorList>
    </citation>
    <scope>NUCLEOTIDE SEQUENCE [LARGE SCALE GENOMIC DNA]</scope>
    <source>
        <strain evidence="1 2">JCM 19149</strain>
    </source>
</reference>
<evidence type="ECO:0000313" key="2">
    <source>
        <dbReference type="Proteomes" id="UP001464923"/>
    </source>
</evidence>
<gene>
    <name evidence="1" type="ORF">WHI96_26020</name>
</gene>
<proteinExistence type="predicted"/>
<sequence length="200" mass="22454">MSRLPRRRWWRRALTARHGDAGTRLARAVDDEYRRILAARPDPPDRTSRFHVRQSITPALAAYQVLSGELGDPARARAEVQDLVAAQMRPVLGAVALLDRLGPGFAAVRRLNRRLVPRLFPAPGFAVTWRRDDEWGLAFDFTGCLYLDVLRHHGAAELTPVFCHGDRLAYAAMPRSVRFERTGTMAGGASCCDFLLRPPR</sequence>
<name>A0ABV1K216_9PSEU</name>
<dbReference type="EMBL" id="JBEDNP010000029">
    <property type="protein sequence ID" value="MEQ3542270.1"/>
    <property type="molecule type" value="Genomic_DNA"/>
</dbReference>
<comment type="caution">
    <text evidence="1">The sequence shown here is derived from an EMBL/GenBank/DDBJ whole genome shotgun (WGS) entry which is preliminary data.</text>
</comment>